<feature type="compositionally biased region" description="Polar residues" evidence="8">
    <location>
        <begin position="20"/>
        <end position="29"/>
    </location>
</feature>
<evidence type="ECO:0000256" key="7">
    <source>
        <dbReference type="ARBA" id="ARBA00078423"/>
    </source>
</evidence>
<protein>
    <recommendedName>
        <fullName evidence="6">DNA cross-link repair 1A protein</fullName>
    </recommendedName>
    <alternativeName>
        <fullName evidence="7">SNM1 homolog A</fullName>
    </alternativeName>
</protein>
<keyword evidence="5" id="KW-0539">Nucleus</keyword>
<dbReference type="CDD" id="cd16273">
    <property type="entry name" value="SNM1A-1C-like_MBL-fold"/>
    <property type="match status" value="1"/>
</dbReference>
<dbReference type="InterPro" id="IPR011084">
    <property type="entry name" value="DRMBL"/>
</dbReference>
<dbReference type="Gene3D" id="3.40.50.12650">
    <property type="match status" value="1"/>
</dbReference>
<evidence type="ECO:0000256" key="1">
    <source>
        <dbReference type="ARBA" id="ARBA00004123"/>
    </source>
</evidence>
<proteinExistence type="inferred from homology"/>
<dbReference type="FunFam" id="3.60.15.10:FF:000010">
    <property type="entry name" value="DNA cross-link repair 1A"/>
    <property type="match status" value="1"/>
</dbReference>
<gene>
    <name evidence="10" type="ORF">PACLA_8A034963</name>
</gene>
<comment type="subcellular location">
    <subcellularLocation>
        <location evidence="1">Nucleus</location>
    </subcellularLocation>
</comment>
<dbReference type="OrthoDB" id="262529at2759"/>
<evidence type="ECO:0000256" key="8">
    <source>
        <dbReference type="SAM" id="MobiDB-lite"/>
    </source>
</evidence>
<feature type="domain" description="DNA repair metallo-beta-lactamase" evidence="9">
    <location>
        <begin position="667"/>
        <end position="772"/>
    </location>
</feature>
<comment type="caution">
    <text evidence="10">The sequence shown here is derived from an EMBL/GenBank/DDBJ whole genome shotgun (WGS) entry which is preliminary data.</text>
</comment>
<dbReference type="InterPro" id="IPR036866">
    <property type="entry name" value="RibonucZ/Hydroxyglut_hydro"/>
</dbReference>
<evidence type="ECO:0000313" key="10">
    <source>
        <dbReference type="EMBL" id="CAB3978392.1"/>
    </source>
</evidence>
<dbReference type="Gene3D" id="3.60.15.10">
    <property type="entry name" value="Ribonuclease Z/Hydroxyacylglutathione hydrolase-like"/>
    <property type="match status" value="1"/>
</dbReference>
<sequence>MEDDQEDENDFQMIKRKKSSSLFDNNSQKQYRKNINPKRSLPLSLKSIRSKKKASSIETFLEKNQNGTLEGKDQLNFCPVCQLPLRILIGLSVEGHVQECVANYSESSVLCPNGVNCNSMVPHHFKKYSHQQLARLRSLKIQKNITSDEEIQHNKINEVEFFREAHLKSSLTNDSKDTNMSNSVTSCTNSSAPLCVNNSVSTVNSTKNVEETLPTLENILDTKSMVESQSSEKENLDDVNRWLNDGLEYEDFEMFSSETECISTSASPTNFSDILKPSKFVVNITNAETMVETLSDAANTKTVTSETATSAGVMLSTETIVATISDAADSRTATTSTAETNVATTSETVKSIGIMSNTENATSNTNSQCYSTDSIGEKLTCNKFPRTQKHHVKTSRKQMDIGVYFGLKPKQNVTRNKTEDVSGKVLQQNELHKEQLQTQYNDGKATPKTKKCPFYKIVEGTSFAVDAFSYGHIPSISAYFLSHFHYDHYGGLKRSFSKPIYCSQITANLISLKIKVAARFIHRLSLYTPTVIENIEVTLLEANHCPGAVMFIFKLPNGRTHLHTGDFRASTAMQEIPVINRSSIHTLYLDTTYCDPSYSFPPQSETVEFCVSTATEAVARNAKTLIVVGTYTIGKEKIFIAVANALQCKVAVQREKYNVLQCLESEHLKKIITRDYKEARVHVLPMAHLVHKKLAAHLNAYSSRYSELLAFKPTGWTFTDSCEHDLKNIKPSKRASVTIYGVPYSEHSSFKELKQFVQFIKPHKIIPTVNNGSAKRREEMKNIFNTWLRN</sequence>
<organism evidence="10 11">
    <name type="scientific">Paramuricea clavata</name>
    <name type="common">Red gorgonian</name>
    <name type="synonym">Violescent sea-whip</name>
    <dbReference type="NCBI Taxonomy" id="317549"/>
    <lineage>
        <taxon>Eukaryota</taxon>
        <taxon>Metazoa</taxon>
        <taxon>Cnidaria</taxon>
        <taxon>Anthozoa</taxon>
        <taxon>Octocorallia</taxon>
        <taxon>Malacalcyonacea</taxon>
        <taxon>Plexauridae</taxon>
        <taxon>Paramuricea</taxon>
    </lineage>
</organism>
<evidence type="ECO:0000256" key="6">
    <source>
        <dbReference type="ARBA" id="ARBA00069609"/>
    </source>
</evidence>
<comment type="similarity">
    <text evidence="2">Belongs to the DNA repair metallo-beta-lactamase (DRMBL) family.</text>
</comment>
<dbReference type="GO" id="GO:0036297">
    <property type="term" value="P:interstrand cross-link repair"/>
    <property type="evidence" value="ECO:0007669"/>
    <property type="project" value="TreeGrafter"/>
</dbReference>
<keyword evidence="4" id="KW-0234">DNA repair</keyword>
<dbReference type="SUPFAM" id="SSF56281">
    <property type="entry name" value="Metallo-hydrolase/oxidoreductase"/>
    <property type="match status" value="1"/>
</dbReference>
<dbReference type="PANTHER" id="PTHR23240:SF6">
    <property type="entry name" value="DNA CROSS-LINK REPAIR 1A PROTEIN"/>
    <property type="match status" value="1"/>
</dbReference>
<evidence type="ECO:0000259" key="9">
    <source>
        <dbReference type="Pfam" id="PF07522"/>
    </source>
</evidence>
<evidence type="ECO:0000256" key="5">
    <source>
        <dbReference type="ARBA" id="ARBA00023242"/>
    </source>
</evidence>
<dbReference type="EMBL" id="CACRXK020000109">
    <property type="protein sequence ID" value="CAB3978392.1"/>
    <property type="molecule type" value="Genomic_DNA"/>
</dbReference>
<reference evidence="10" key="1">
    <citation type="submission" date="2020-04" db="EMBL/GenBank/DDBJ databases">
        <authorList>
            <person name="Alioto T."/>
            <person name="Alioto T."/>
            <person name="Gomez Garrido J."/>
        </authorList>
    </citation>
    <scope>NUCLEOTIDE SEQUENCE</scope>
    <source>
        <strain evidence="10">A484AB</strain>
    </source>
</reference>
<dbReference type="PANTHER" id="PTHR23240">
    <property type="entry name" value="DNA CROSS-LINK REPAIR PROTEIN PSO2/SNM1-RELATED"/>
    <property type="match status" value="1"/>
</dbReference>
<dbReference type="FunFam" id="3.40.50.12650:FF:000001">
    <property type="entry name" value="DNA cross-link repair 1A"/>
    <property type="match status" value="1"/>
</dbReference>
<dbReference type="AlphaFoldDB" id="A0A7D9HCB7"/>
<keyword evidence="3" id="KW-0227">DNA damage</keyword>
<name>A0A7D9HCB7_PARCT</name>
<feature type="region of interest" description="Disordered" evidence="8">
    <location>
        <begin position="1"/>
        <end position="36"/>
    </location>
</feature>
<dbReference type="GO" id="GO:0005634">
    <property type="term" value="C:nucleus"/>
    <property type="evidence" value="ECO:0007669"/>
    <property type="project" value="UniProtKB-SubCell"/>
</dbReference>
<accession>A0A7D9HCB7</accession>
<evidence type="ECO:0000256" key="2">
    <source>
        <dbReference type="ARBA" id="ARBA00010304"/>
    </source>
</evidence>
<dbReference type="GO" id="GO:0003684">
    <property type="term" value="F:damaged DNA binding"/>
    <property type="evidence" value="ECO:0007669"/>
    <property type="project" value="TreeGrafter"/>
</dbReference>
<feature type="compositionally biased region" description="Acidic residues" evidence="8">
    <location>
        <begin position="1"/>
        <end position="10"/>
    </location>
</feature>
<dbReference type="Pfam" id="PF07522">
    <property type="entry name" value="DRMBL"/>
    <property type="match status" value="1"/>
</dbReference>
<evidence type="ECO:0000256" key="4">
    <source>
        <dbReference type="ARBA" id="ARBA00023204"/>
    </source>
</evidence>
<evidence type="ECO:0000256" key="3">
    <source>
        <dbReference type="ARBA" id="ARBA00022763"/>
    </source>
</evidence>
<dbReference type="Proteomes" id="UP001152795">
    <property type="component" value="Unassembled WGS sequence"/>
</dbReference>
<dbReference type="GO" id="GO:0035312">
    <property type="term" value="F:5'-3' DNA exonuclease activity"/>
    <property type="evidence" value="ECO:0007669"/>
    <property type="project" value="TreeGrafter"/>
</dbReference>
<dbReference type="GO" id="GO:0006303">
    <property type="term" value="P:double-strand break repair via nonhomologous end joining"/>
    <property type="evidence" value="ECO:0007669"/>
    <property type="project" value="TreeGrafter"/>
</dbReference>
<keyword evidence="11" id="KW-1185">Reference proteome</keyword>
<evidence type="ECO:0000313" key="11">
    <source>
        <dbReference type="Proteomes" id="UP001152795"/>
    </source>
</evidence>